<feature type="compositionally biased region" description="Polar residues" evidence="1">
    <location>
        <begin position="164"/>
        <end position="175"/>
    </location>
</feature>
<evidence type="ECO:0000313" key="3">
    <source>
        <dbReference type="Proteomes" id="UP001219525"/>
    </source>
</evidence>
<dbReference type="InterPro" id="IPR038765">
    <property type="entry name" value="Papain-like_cys_pep_sf"/>
</dbReference>
<feature type="region of interest" description="Disordered" evidence="1">
    <location>
        <begin position="159"/>
        <end position="203"/>
    </location>
</feature>
<evidence type="ECO:0000256" key="1">
    <source>
        <dbReference type="SAM" id="MobiDB-lite"/>
    </source>
</evidence>
<reference evidence="2" key="1">
    <citation type="submission" date="2023-03" db="EMBL/GenBank/DDBJ databases">
        <title>Massive genome expansion in bonnet fungi (Mycena s.s.) driven by repeated elements and novel gene families across ecological guilds.</title>
        <authorList>
            <consortium name="Lawrence Berkeley National Laboratory"/>
            <person name="Harder C.B."/>
            <person name="Miyauchi S."/>
            <person name="Viragh M."/>
            <person name="Kuo A."/>
            <person name="Thoen E."/>
            <person name="Andreopoulos B."/>
            <person name="Lu D."/>
            <person name="Skrede I."/>
            <person name="Drula E."/>
            <person name="Henrissat B."/>
            <person name="Morin E."/>
            <person name="Kohler A."/>
            <person name="Barry K."/>
            <person name="LaButti K."/>
            <person name="Morin E."/>
            <person name="Salamov A."/>
            <person name="Lipzen A."/>
            <person name="Mereny Z."/>
            <person name="Hegedus B."/>
            <person name="Baldrian P."/>
            <person name="Stursova M."/>
            <person name="Weitz H."/>
            <person name="Taylor A."/>
            <person name="Grigoriev I.V."/>
            <person name="Nagy L.G."/>
            <person name="Martin F."/>
            <person name="Kauserud H."/>
        </authorList>
    </citation>
    <scope>NUCLEOTIDE SEQUENCE</scope>
    <source>
        <strain evidence="2">9144</strain>
    </source>
</reference>
<dbReference type="AlphaFoldDB" id="A0AAD6UX29"/>
<dbReference type="Proteomes" id="UP001219525">
    <property type="component" value="Unassembled WGS sequence"/>
</dbReference>
<sequence>MEGRVIYLTLVQQQHRKAPDGHRNPSDRGHWAWDSEVIWGNKTKNTIFAPAQTACQGSPDVCVWDSEVMWRHRGGLSWAGLRSGRSTGTVLPASLWDAPNTISTYEVAKLKSYVDLEVSDDLAPHSAVLLQVSGGAGEQCLLIAADTPRLQQPGIRVSHLARSPRSSLPPHSTLRTHLGVPSARPPSAPRRHPSSISPTASPVSAPTAFWDARASSSTTPHIAQVAALLASHEHQDAQDLFQLLSECVREENTRIGHEGARDRGFAGVAAAAAPADDDAQAGVLSSFDGLTATRACLHYGYTAAMCHFVFDTVQLATRARERRWGLVRAACVTAAGGHRAAVPRWPCQTGMRMQTGTTQTPARARRRVHQGGARGRVGLDARRGRKRAARKGMCIERVSGDVCTRQSMLGRPPAVLALHMNRSVHTALHVARVVFPELLDLTLYTTTTDGDSVLSLNPTTALSDAMAHRGARVTGEAGYGDAHRGAGGEVHGVDRCFIWFSGAPWCRRFCNLAEGIAFLRAVQHKRKSYFLTHAFARTQSEKEQLQSRETSHELSGLTIVLSGQLILYRDMGSQWQT</sequence>
<protein>
    <submittedName>
        <fullName evidence="2">Uncharacterized protein</fullName>
    </submittedName>
</protein>
<dbReference type="EMBL" id="JARJCW010000089">
    <property type="protein sequence ID" value="KAJ7195615.1"/>
    <property type="molecule type" value="Genomic_DNA"/>
</dbReference>
<gene>
    <name evidence="2" type="ORF">GGX14DRAFT_545844</name>
</gene>
<name>A0AAD6UX29_9AGAR</name>
<proteinExistence type="predicted"/>
<evidence type="ECO:0000313" key="2">
    <source>
        <dbReference type="EMBL" id="KAJ7195615.1"/>
    </source>
</evidence>
<organism evidence="2 3">
    <name type="scientific">Mycena pura</name>
    <dbReference type="NCBI Taxonomy" id="153505"/>
    <lineage>
        <taxon>Eukaryota</taxon>
        <taxon>Fungi</taxon>
        <taxon>Dikarya</taxon>
        <taxon>Basidiomycota</taxon>
        <taxon>Agaricomycotina</taxon>
        <taxon>Agaricomycetes</taxon>
        <taxon>Agaricomycetidae</taxon>
        <taxon>Agaricales</taxon>
        <taxon>Marasmiineae</taxon>
        <taxon>Mycenaceae</taxon>
        <taxon>Mycena</taxon>
    </lineage>
</organism>
<keyword evidence="3" id="KW-1185">Reference proteome</keyword>
<dbReference type="SUPFAM" id="SSF54001">
    <property type="entry name" value="Cysteine proteinases"/>
    <property type="match status" value="1"/>
</dbReference>
<accession>A0AAD6UX29</accession>
<comment type="caution">
    <text evidence="2">The sequence shown here is derived from an EMBL/GenBank/DDBJ whole genome shotgun (WGS) entry which is preliminary data.</text>
</comment>